<protein>
    <submittedName>
        <fullName evidence="1">Multisensor signal transduction histidine kinase</fullName>
    </submittedName>
</protein>
<keyword evidence="1" id="KW-0418">Kinase</keyword>
<evidence type="ECO:0000313" key="1">
    <source>
        <dbReference type="EMBL" id="AFY89885.1"/>
    </source>
</evidence>
<dbReference type="GO" id="GO:0016301">
    <property type="term" value="F:kinase activity"/>
    <property type="evidence" value="ECO:0007669"/>
    <property type="project" value="UniProtKB-KW"/>
</dbReference>
<organism evidence="1 2">
    <name type="scientific">Chroococcidiopsis thermalis (strain PCC 7203)</name>
    <dbReference type="NCBI Taxonomy" id="251229"/>
    <lineage>
        <taxon>Bacteria</taxon>
        <taxon>Bacillati</taxon>
        <taxon>Cyanobacteriota</taxon>
        <taxon>Cyanophyceae</taxon>
        <taxon>Chroococcidiopsidales</taxon>
        <taxon>Chroococcidiopsidaceae</taxon>
        <taxon>Chroococcidiopsis</taxon>
    </lineage>
</organism>
<keyword evidence="2" id="KW-1185">Reference proteome</keyword>
<dbReference type="RefSeq" id="WP_015156425.1">
    <property type="nucleotide sequence ID" value="NC_019695.1"/>
</dbReference>
<dbReference type="KEGG" id="cthe:Chro_4493"/>
<proteinExistence type="predicted"/>
<dbReference type="Proteomes" id="UP000010384">
    <property type="component" value="Chromosome"/>
</dbReference>
<dbReference type="EMBL" id="CP003597">
    <property type="protein sequence ID" value="AFY89885.1"/>
    <property type="molecule type" value="Genomic_DNA"/>
</dbReference>
<dbReference type="AlphaFoldDB" id="K9U4Z3"/>
<sequence>MTVANAAIRINLLTTKYAQSEPSIQADNIKTYIGKVVCQQQVVGCLSAWYTIEHMPGKIDRKIIDVISSRSLQIARRRKLYS</sequence>
<keyword evidence="1" id="KW-0808">Transferase</keyword>
<reference evidence="1 2" key="1">
    <citation type="submission" date="2012-06" db="EMBL/GenBank/DDBJ databases">
        <title>Finished chromosome of genome of Chroococcidiopsis thermalis PCC 7203.</title>
        <authorList>
            <consortium name="US DOE Joint Genome Institute"/>
            <person name="Gugger M."/>
            <person name="Coursin T."/>
            <person name="Rippka R."/>
            <person name="Tandeau De Marsac N."/>
            <person name="Huntemann M."/>
            <person name="Wei C.-L."/>
            <person name="Han J."/>
            <person name="Detter J.C."/>
            <person name="Han C."/>
            <person name="Tapia R."/>
            <person name="Davenport K."/>
            <person name="Daligault H."/>
            <person name="Erkkila T."/>
            <person name="Gu W."/>
            <person name="Munk A.C.C."/>
            <person name="Teshima H."/>
            <person name="Xu Y."/>
            <person name="Chain P."/>
            <person name="Chen A."/>
            <person name="Krypides N."/>
            <person name="Mavromatis K."/>
            <person name="Markowitz V."/>
            <person name="Szeto E."/>
            <person name="Ivanova N."/>
            <person name="Mikhailova N."/>
            <person name="Ovchinnikova G."/>
            <person name="Pagani I."/>
            <person name="Pati A."/>
            <person name="Goodwin L."/>
            <person name="Peters L."/>
            <person name="Pitluck S."/>
            <person name="Woyke T."/>
            <person name="Kerfeld C."/>
        </authorList>
    </citation>
    <scope>NUCLEOTIDE SEQUENCE [LARGE SCALE GENOMIC DNA]</scope>
    <source>
        <strain evidence="1 2">PCC 7203</strain>
    </source>
</reference>
<gene>
    <name evidence="1" type="ORF">Chro_4493</name>
</gene>
<name>K9U4Z3_CHRTP</name>
<accession>K9U4Z3</accession>
<dbReference type="HOGENOM" id="CLU_2552154_0_0_3"/>
<dbReference type="InParanoid" id="K9U4Z3"/>
<evidence type="ECO:0000313" key="2">
    <source>
        <dbReference type="Proteomes" id="UP000010384"/>
    </source>
</evidence>